<accession>A0AAN7UEZ5</accession>
<gene>
    <name evidence="1" type="ORF">RRF57_006760</name>
</gene>
<dbReference type="EMBL" id="JAWHQM010000018">
    <property type="protein sequence ID" value="KAK5631045.1"/>
    <property type="molecule type" value="Genomic_DNA"/>
</dbReference>
<dbReference type="AlphaFoldDB" id="A0AAN7UEZ5"/>
<dbReference type="Proteomes" id="UP001305414">
    <property type="component" value="Unassembled WGS sequence"/>
</dbReference>
<reference evidence="1 2" key="1">
    <citation type="submission" date="2023-10" db="EMBL/GenBank/DDBJ databases">
        <title>Draft genome sequence of Xylaria bambusicola isolate GMP-LS, the root and basal stem rot pathogen of sugarcane in Indonesia.</title>
        <authorList>
            <person name="Selvaraj P."/>
            <person name="Muralishankar V."/>
            <person name="Muruganantham S."/>
            <person name="Sp S."/>
            <person name="Haryani S."/>
            <person name="Lau K.J.X."/>
            <person name="Naqvi N.I."/>
        </authorList>
    </citation>
    <scope>NUCLEOTIDE SEQUENCE [LARGE SCALE GENOMIC DNA]</scope>
    <source>
        <strain evidence="1">GMP-LS</strain>
    </source>
</reference>
<proteinExistence type="predicted"/>
<evidence type="ECO:0000313" key="1">
    <source>
        <dbReference type="EMBL" id="KAK5631045.1"/>
    </source>
</evidence>
<name>A0AAN7UEZ5_9PEZI</name>
<protein>
    <submittedName>
        <fullName evidence="1">Uncharacterized protein</fullName>
    </submittedName>
</protein>
<comment type="caution">
    <text evidence="1">The sequence shown here is derived from an EMBL/GenBank/DDBJ whole genome shotgun (WGS) entry which is preliminary data.</text>
</comment>
<evidence type="ECO:0000313" key="2">
    <source>
        <dbReference type="Proteomes" id="UP001305414"/>
    </source>
</evidence>
<organism evidence="1 2">
    <name type="scientific">Xylaria bambusicola</name>
    <dbReference type="NCBI Taxonomy" id="326684"/>
    <lineage>
        <taxon>Eukaryota</taxon>
        <taxon>Fungi</taxon>
        <taxon>Dikarya</taxon>
        <taxon>Ascomycota</taxon>
        <taxon>Pezizomycotina</taxon>
        <taxon>Sordariomycetes</taxon>
        <taxon>Xylariomycetidae</taxon>
        <taxon>Xylariales</taxon>
        <taxon>Xylariaceae</taxon>
        <taxon>Xylaria</taxon>
    </lineage>
</organism>
<keyword evidence="2" id="KW-1185">Reference proteome</keyword>
<sequence length="155" mass="17410">MPPLHELLMFYKVEFKAFVLANKSDKIPTKGKKGKSISQTASEYALRIVVFGCSEEKASIGRFLSSSGLYLQHPLRTECDVSIDYFNPHYLVRSGGGMPKIEDLSLVGDTEDLMYSTAIDDVIRSRILRIFDYADGLETNLDVSPSSRLQVHLMK</sequence>